<sequence>MRVHTGERPYKCHLCPERFSLKATLKIHRRTHTGERPYKCHVCARSFAQKAALTRHLRTNTELGSSSSLATTDDEMARHGHRHRCHFCDYETNISTHLTTHIRIHTGERPYTCHLCPARFSARFTLKNHLRTHTGERPYKCDWCPQSFRKKSALTDHMRIHTGERPHKCHVEGQFAARRVTANQSSAIWSAAFHVMRKLRDLLAAPPTENTYKPARYRPRRRYSLVGSAALSASRC</sequence>
<accession>A0ACB7SLM3</accession>
<evidence type="ECO:0000313" key="2">
    <source>
        <dbReference type="Proteomes" id="UP000821845"/>
    </source>
</evidence>
<dbReference type="EMBL" id="CM023483">
    <property type="protein sequence ID" value="KAH6936092.1"/>
    <property type="molecule type" value="Genomic_DNA"/>
</dbReference>
<dbReference type="Proteomes" id="UP000821845">
    <property type="component" value="Chromosome 3"/>
</dbReference>
<organism evidence="1 2">
    <name type="scientific">Hyalomma asiaticum</name>
    <name type="common">Tick</name>
    <dbReference type="NCBI Taxonomy" id="266040"/>
    <lineage>
        <taxon>Eukaryota</taxon>
        <taxon>Metazoa</taxon>
        <taxon>Ecdysozoa</taxon>
        <taxon>Arthropoda</taxon>
        <taxon>Chelicerata</taxon>
        <taxon>Arachnida</taxon>
        <taxon>Acari</taxon>
        <taxon>Parasitiformes</taxon>
        <taxon>Ixodida</taxon>
        <taxon>Ixodoidea</taxon>
        <taxon>Ixodidae</taxon>
        <taxon>Hyalomminae</taxon>
        <taxon>Hyalomma</taxon>
    </lineage>
</organism>
<name>A0ACB7SLM3_HYAAI</name>
<evidence type="ECO:0000313" key="1">
    <source>
        <dbReference type="EMBL" id="KAH6936092.1"/>
    </source>
</evidence>
<keyword evidence="2" id="KW-1185">Reference proteome</keyword>
<proteinExistence type="predicted"/>
<gene>
    <name evidence="1" type="ORF">HPB50_013210</name>
</gene>
<protein>
    <submittedName>
        <fullName evidence="1">Uncharacterized protein</fullName>
    </submittedName>
</protein>
<reference evidence="1" key="1">
    <citation type="submission" date="2020-05" db="EMBL/GenBank/DDBJ databases">
        <title>Large-scale comparative analyses of tick genomes elucidate their genetic diversity and vector capacities.</title>
        <authorList>
            <person name="Jia N."/>
            <person name="Wang J."/>
            <person name="Shi W."/>
            <person name="Du L."/>
            <person name="Sun Y."/>
            <person name="Zhan W."/>
            <person name="Jiang J."/>
            <person name="Wang Q."/>
            <person name="Zhang B."/>
            <person name="Ji P."/>
            <person name="Sakyi L.B."/>
            <person name="Cui X."/>
            <person name="Yuan T."/>
            <person name="Jiang B."/>
            <person name="Yang W."/>
            <person name="Lam T.T.-Y."/>
            <person name="Chang Q."/>
            <person name="Ding S."/>
            <person name="Wang X."/>
            <person name="Zhu J."/>
            <person name="Ruan X."/>
            <person name="Zhao L."/>
            <person name="Wei J."/>
            <person name="Que T."/>
            <person name="Du C."/>
            <person name="Cheng J."/>
            <person name="Dai P."/>
            <person name="Han X."/>
            <person name="Huang E."/>
            <person name="Gao Y."/>
            <person name="Liu J."/>
            <person name="Shao H."/>
            <person name="Ye R."/>
            <person name="Li L."/>
            <person name="Wei W."/>
            <person name="Wang X."/>
            <person name="Wang C."/>
            <person name="Yang T."/>
            <person name="Huo Q."/>
            <person name="Li W."/>
            <person name="Guo W."/>
            <person name="Chen H."/>
            <person name="Zhou L."/>
            <person name="Ni X."/>
            <person name="Tian J."/>
            <person name="Zhou Y."/>
            <person name="Sheng Y."/>
            <person name="Liu T."/>
            <person name="Pan Y."/>
            <person name="Xia L."/>
            <person name="Li J."/>
            <person name="Zhao F."/>
            <person name="Cao W."/>
        </authorList>
    </citation>
    <scope>NUCLEOTIDE SEQUENCE</scope>
    <source>
        <strain evidence="1">Hyas-2018</strain>
    </source>
</reference>
<comment type="caution">
    <text evidence="1">The sequence shown here is derived from an EMBL/GenBank/DDBJ whole genome shotgun (WGS) entry which is preliminary data.</text>
</comment>